<feature type="signal peptide" evidence="5">
    <location>
        <begin position="1"/>
        <end position="27"/>
    </location>
</feature>
<dbReference type="InterPro" id="IPR036779">
    <property type="entry name" value="LysM_dom_sf"/>
</dbReference>
<evidence type="ECO:0000256" key="3">
    <source>
        <dbReference type="ARBA" id="ARBA00044955"/>
    </source>
</evidence>
<feature type="domain" description="LysM" evidence="6">
    <location>
        <begin position="760"/>
        <end position="807"/>
    </location>
</feature>
<gene>
    <name evidence="7" type="ORF">B0I36DRAFT_346325</name>
</gene>
<dbReference type="AlphaFoldDB" id="A0A9P9BUN4"/>
<organism evidence="7 8">
    <name type="scientific">Microdochium trichocladiopsis</name>
    <dbReference type="NCBI Taxonomy" id="1682393"/>
    <lineage>
        <taxon>Eukaryota</taxon>
        <taxon>Fungi</taxon>
        <taxon>Dikarya</taxon>
        <taxon>Ascomycota</taxon>
        <taxon>Pezizomycotina</taxon>
        <taxon>Sordariomycetes</taxon>
        <taxon>Xylariomycetidae</taxon>
        <taxon>Xylariales</taxon>
        <taxon>Microdochiaceae</taxon>
        <taxon>Microdochium</taxon>
    </lineage>
</organism>
<dbReference type="GeneID" id="70185994"/>
<dbReference type="PROSITE" id="PS51782">
    <property type="entry name" value="LYSM"/>
    <property type="match status" value="5"/>
</dbReference>
<evidence type="ECO:0000256" key="1">
    <source>
        <dbReference type="ARBA" id="ARBA00022669"/>
    </source>
</evidence>
<evidence type="ECO:0000256" key="2">
    <source>
        <dbReference type="ARBA" id="ARBA00023026"/>
    </source>
</evidence>
<dbReference type="CDD" id="cd00118">
    <property type="entry name" value="LysM"/>
    <property type="match status" value="4"/>
</dbReference>
<dbReference type="Proteomes" id="UP000756346">
    <property type="component" value="Unassembled WGS sequence"/>
</dbReference>
<evidence type="ECO:0000256" key="5">
    <source>
        <dbReference type="SAM" id="SignalP"/>
    </source>
</evidence>
<dbReference type="EMBL" id="JAGTJQ010000002">
    <property type="protein sequence ID" value="KAH7038337.1"/>
    <property type="molecule type" value="Genomic_DNA"/>
</dbReference>
<feature type="region of interest" description="Disordered" evidence="4">
    <location>
        <begin position="642"/>
        <end position="680"/>
    </location>
</feature>
<keyword evidence="5" id="KW-0732">Signal</keyword>
<dbReference type="SUPFAM" id="SSF54106">
    <property type="entry name" value="LysM domain"/>
    <property type="match status" value="4"/>
</dbReference>
<proteinExistence type="inferred from homology"/>
<keyword evidence="8" id="KW-1185">Reference proteome</keyword>
<feature type="domain" description="LysM" evidence="6">
    <location>
        <begin position="223"/>
        <end position="268"/>
    </location>
</feature>
<dbReference type="RefSeq" id="XP_046017458.1">
    <property type="nucleotide sequence ID" value="XM_046156448.1"/>
</dbReference>
<accession>A0A9P9BUN4</accession>
<comment type="similarity">
    <text evidence="3">Belongs to the secreted LysM effector family.</text>
</comment>
<sequence>MAKGSAGSFAKLATLAALLTVPSTVQAQQFPDGLLGYSSAPGLSEGCAEALNTTVANCPVYLAQMAVKQPRLEAGLLQYICTSACKSSLQNVRGIIASGCRSETDVLEIQSVVYPATFVIDNLLYAYDMSCAKDKGSGQFCDQLYMDALANNTQIDSCSDCALAGVQRQLNSPFGYNAEFAEGFQSVTAKCGASGYGFTSPAPYAISTSTIDPEPTLGPSCSSPYVVQQNDTCDSISTAKGISFYSVVKAAGTDTACSILNPGDKLCLPQSCAVHRVEYDDTCQGIVDSIAGLRASDLLIWNPDINPLCTNLEYFANKLICVSPPGRTLDDVTTITDGPIPTQPPPTPVPRPDNAKAESNTRCAGWYEVQQGDACQAISIKEGISLQDFLFLNPSIDSACSNLWLETSYCVRAVGDINTYTSYPFSTSPVYTLTSSAYDTTAVSTLPSVVAEATPVVELPLAPGSDGESDGCLEFVSYRAVVPQMDQSLQTDVPTVNQSINSCEFALGAYNARMSDILSWNPSLKSISPCYLQEGYRYCAAHKDSTPSPSPTNTRDCLPIDEPYPGTDSSCSCFTVIQGYAASYFDCQGLIDEQKIALKDLLSLNPWIGGTDISSCTSGLYAGLAVDAERAVCVGTGGTPIPGGPTSSSSSSSVPSTSTGAATPTTATTTSTSAGATPAAPTQTGIVAGCRKFYTAKSGDGCWSIANDNGIALDSFYQWNSAVGTDCANLWLGYAYCVQGPAPVPAPGPTQEGVTSSCVKWHNVVSGDSCPAIQKTYNIAQFSTLLSWNPSIGSNCENMWLGYSLCVMV</sequence>
<evidence type="ECO:0000256" key="4">
    <source>
        <dbReference type="SAM" id="MobiDB-lite"/>
    </source>
</evidence>
<dbReference type="InterPro" id="IPR052210">
    <property type="entry name" value="LysM1-like"/>
</dbReference>
<feature type="domain" description="LysM" evidence="6">
    <location>
        <begin position="273"/>
        <end position="322"/>
    </location>
</feature>
<evidence type="ECO:0000313" key="8">
    <source>
        <dbReference type="Proteomes" id="UP000756346"/>
    </source>
</evidence>
<protein>
    <submittedName>
        <fullName evidence="7">LysM domain-containing protein</fullName>
    </submittedName>
</protein>
<comment type="caution">
    <text evidence="7">The sequence shown here is derived from an EMBL/GenBank/DDBJ whole genome shotgun (WGS) entry which is preliminary data.</text>
</comment>
<dbReference type="PANTHER" id="PTHR34997">
    <property type="entry name" value="AM15"/>
    <property type="match status" value="1"/>
</dbReference>
<dbReference type="OrthoDB" id="5985073at2759"/>
<feature type="compositionally biased region" description="Low complexity" evidence="4">
    <location>
        <begin position="644"/>
        <end position="680"/>
    </location>
</feature>
<dbReference type="GO" id="GO:0008061">
    <property type="term" value="F:chitin binding"/>
    <property type="evidence" value="ECO:0007669"/>
    <property type="project" value="UniProtKB-KW"/>
</dbReference>
<feature type="domain" description="LysM" evidence="6">
    <location>
        <begin position="365"/>
        <end position="411"/>
    </location>
</feature>
<feature type="chain" id="PRO_5040267449" evidence="5">
    <location>
        <begin position="28"/>
        <end position="809"/>
    </location>
</feature>
<keyword evidence="1" id="KW-0147">Chitin-binding</keyword>
<dbReference type="Gene3D" id="3.10.350.10">
    <property type="entry name" value="LysM domain"/>
    <property type="match status" value="5"/>
</dbReference>
<name>A0A9P9BUN4_9PEZI</name>
<evidence type="ECO:0000313" key="7">
    <source>
        <dbReference type="EMBL" id="KAH7038337.1"/>
    </source>
</evidence>
<keyword evidence="2" id="KW-0843">Virulence</keyword>
<dbReference type="SMART" id="SM00257">
    <property type="entry name" value="LysM"/>
    <property type="match status" value="4"/>
</dbReference>
<reference evidence="7" key="1">
    <citation type="journal article" date="2021" name="Nat. Commun.">
        <title>Genetic determinants of endophytism in the Arabidopsis root mycobiome.</title>
        <authorList>
            <person name="Mesny F."/>
            <person name="Miyauchi S."/>
            <person name="Thiergart T."/>
            <person name="Pickel B."/>
            <person name="Atanasova L."/>
            <person name="Karlsson M."/>
            <person name="Huettel B."/>
            <person name="Barry K.W."/>
            <person name="Haridas S."/>
            <person name="Chen C."/>
            <person name="Bauer D."/>
            <person name="Andreopoulos W."/>
            <person name="Pangilinan J."/>
            <person name="LaButti K."/>
            <person name="Riley R."/>
            <person name="Lipzen A."/>
            <person name="Clum A."/>
            <person name="Drula E."/>
            <person name="Henrissat B."/>
            <person name="Kohler A."/>
            <person name="Grigoriev I.V."/>
            <person name="Martin F.M."/>
            <person name="Hacquard S."/>
        </authorList>
    </citation>
    <scope>NUCLEOTIDE SEQUENCE</scope>
    <source>
        <strain evidence="7">MPI-CAGE-CH-0230</strain>
    </source>
</reference>
<dbReference type="InterPro" id="IPR018392">
    <property type="entry name" value="LysM"/>
</dbReference>
<dbReference type="PANTHER" id="PTHR34997:SF1">
    <property type="entry name" value="PEPTIDOGLYCAN-BINDING LYSIN DOMAIN"/>
    <property type="match status" value="1"/>
</dbReference>
<feature type="domain" description="LysM" evidence="6">
    <location>
        <begin position="692"/>
        <end position="738"/>
    </location>
</feature>
<dbReference type="Pfam" id="PF01476">
    <property type="entry name" value="LysM"/>
    <property type="match status" value="2"/>
</dbReference>
<evidence type="ECO:0000259" key="6">
    <source>
        <dbReference type="PROSITE" id="PS51782"/>
    </source>
</evidence>